<comment type="caution">
    <text evidence="14">The sequence shown here is derived from an EMBL/GenBank/DDBJ whole genome shotgun (WGS) entry which is preliminary data.</text>
</comment>
<keyword evidence="9" id="KW-0496">Mitochondrion</keyword>
<organism evidence="14 15">
    <name type="scientific">Synaphobranchus kaupii</name>
    <name type="common">Kaup's arrowtooth eel</name>
    <dbReference type="NCBI Taxonomy" id="118154"/>
    <lineage>
        <taxon>Eukaryota</taxon>
        <taxon>Metazoa</taxon>
        <taxon>Chordata</taxon>
        <taxon>Craniata</taxon>
        <taxon>Vertebrata</taxon>
        <taxon>Euteleostomi</taxon>
        <taxon>Actinopterygii</taxon>
        <taxon>Neopterygii</taxon>
        <taxon>Teleostei</taxon>
        <taxon>Anguilliformes</taxon>
        <taxon>Synaphobranchidae</taxon>
        <taxon>Synaphobranchus</taxon>
    </lineage>
</organism>
<evidence type="ECO:0000256" key="1">
    <source>
        <dbReference type="ARBA" id="ARBA00004173"/>
    </source>
</evidence>
<feature type="binding site" evidence="11">
    <location>
        <begin position="176"/>
        <end position="178"/>
    </location>
    <ligand>
        <name>substrate</name>
    </ligand>
</feature>
<dbReference type="SUPFAM" id="SSF55681">
    <property type="entry name" value="Class II aaRS and biotin synthetases"/>
    <property type="match status" value="1"/>
</dbReference>
<reference evidence="14" key="1">
    <citation type="journal article" date="2023" name="Science">
        <title>Genome structures resolve the early diversification of teleost fishes.</title>
        <authorList>
            <person name="Parey E."/>
            <person name="Louis A."/>
            <person name="Montfort J."/>
            <person name="Bouchez O."/>
            <person name="Roques C."/>
            <person name="Iampietro C."/>
            <person name="Lluch J."/>
            <person name="Castinel A."/>
            <person name="Donnadieu C."/>
            <person name="Desvignes T."/>
            <person name="Floi Bucao C."/>
            <person name="Jouanno E."/>
            <person name="Wen M."/>
            <person name="Mejri S."/>
            <person name="Dirks R."/>
            <person name="Jansen H."/>
            <person name="Henkel C."/>
            <person name="Chen W.J."/>
            <person name="Zahm M."/>
            <person name="Cabau C."/>
            <person name="Klopp C."/>
            <person name="Thompson A.W."/>
            <person name="Robinson-Rechavi M."/>
            <person name="Braasch I."/>
            <person name="Lecointre G."/>
            <person name="Bobe J."/>
            <person name="Postlethwait J.H."/>
            <person name="Berthelot C."/>
            <person name="Roest Crollius H."/>
            <person name="Guiguen Y."/>
        </authorList>
    </citation>
    <scope>NUCLEOTIDE SEQUENCE</scope>
    <source>
        <strain evidence="14">WJC10195</strain>
    </source>
</reference>
<dbReference type="InterPro" id="IPR020605">
    <property type="entry name" value="Octanoyltransferase_CS"/>
</dbReference>
<evidence type="ECO:0000256" key="12">
    <source>
        <dbReference type="PIRSR" id="PIRSR016262-3"/>
    </source>
</evidence>
<dbReference type="InterPro" id="IPR004143">
    <property type="entry name" value="BPL_LPL_catalytic"/>
</dbReference>
<dbReference type="PANTHER" id="PTHR10993:SF7">
    <property type="entry name" value="LIPOYLTRANSFERASE 2, MITOCHONDRIAL-RELATED"/>
    <property type="match status" value="1"/>
</dbReference>
<feature type="binding site" evidence="11">
    <location>
        <begin position="110"/>
        <end position="117"/>
    </location>
    <ligand>
        <name>substrate</name>
    </ligand>
</feature>
<evidence type="ECO:0000256" key="10">
    <source>
        <dbReference type="PIRSR" id="PIRSR016262-1"/>
    </source>
</evidence>
<feature type="domain" description="BPL/LPL catalytic" evidence="13">
    <location>
        <begin position="66"/>
        <end position="246"/>
    </location>
</feature>
<keyword evidence="6 9" id="KW-0012">Acyltransferase</keyword>
<comment type="catalytic activity">
    <reaction evidence="7">
        <text>octanoyl-[ACP] + L-lysyl-[protein] = N(6)-octanoyl-L-lysyl-[protein] + holo-[ACP] + H(+)</text>
        <dbReference type="Rhea" id="RHEA:17665"/>
        <dbReference type="Rhea" id="RHEA-COMP:9636"/>
        <dbReference type="Rhea" id="RHEA-COMP:9685"/>
        <dbReference type="Rhea" id="RHEA-COMP:9752"/>
        <dbReference type="Rhea" id="RHEA-COMP:9928"/>
        <dbReference type="ChEBI" id="CHEBI:15378"/>
        <dbReference type="ChEBI" id="CHEBI:29969"/>
        <dbReference type="ChEBI" id="CHEBI:64479"/>
        <dbReference type="ChEBI" id="CHEBI:78463"/>
        <dbReference type="ChEBI" id="CHEBI:78809"/>
        <dbReference type="EC" id="2.3.1.181"/>
    </reaction>
    <physiologicalReaction direction="left-to-right" evidence="7">
        <dbReference type="Rhea" id="RHEA:17666"/>
    </physiologicalReaction>
</comment>
<evidence type="ECO:0000256" key="7">
    <source>
        <dbReference type="ARBA" id="ARBA00052863"/>
    </source>
</evidence>
<dbReference type="PIRSF" id="PIRSF016262">
    <property type="entry name" value="LPLase"/>
    <property type="match status" value="1"/>
</dbReference>
<accession>A0A9Q1IKD9</accession>
<dbReference type="PROSITE" id="PS01313">
    <property type="entry name" value="LIPB"/>
    <property type="match status" value="1"/>
</dbReference>
<evidence type="ECO:0000256" key="9">
    <source>
        <dbReference type="PIRNR" id="PIRNR016262"/>
    </source>
</evidence>
<evidence type="ECO:0000256" key="11">
    <source>
        <dbReference type="PIRSR" id="PIRSR016262-2"/>
    </source>
</evidence>
<dbReference type="GO" id="GO:0033819">
    <property type="term" value="F:lipoyl(octanoyl) transferase activity"/>
    <property type="evidence" value="ECO:0007669"/>
    <property type="project" value="UniProtKB-EC"/>
</dbReference>
<dbReference type="EC" id="2.3.1.181" evidence="4 9"/>
<dbReference type="NCBIfam" id="NF010925">
    <property type="entry name" value="PRK14345.1"/>
    <property type="match status" value="1"/>
</dbReference>
<comment type="pathway">
    <text evidence="2 9">Protein modification; protein lipoylation via endogenous pathway; protein N(6)-(lipoyl)lysine from octanoyl-[acyl-carrier-protein]: step 1/2.</text>
</comment>
<evidence type="ECO:0000256" key="3">
    <source>
        <dbReference type="ARBA" id="ARBA00007907"/>
    </source>
</evidence>
<sequence length="262" mass="29525">MLLNFLRRNKIGVSVASFYRFKYTRGLNTMTVPKATVKVVNLGRIPYGRALQIQQRCVRQHLDSLSQFPNILLLCEHEPVYTIGIRQALYSAEEEHRLKNLGADFYRTNRGGLITFHGPGQLVCYPILNLGCFKKSVRWYVCELERTVIGLCRKFGINASTSPDTGVWVGESKICAIGINCRMYVTSHGLGLNCNTDMRWFENIVPCGIVGKGVTSLSQELRREVSVPEAIPPLLETFAEQFNCRLSFEDVDVNNDGTIIAK</sequence>
<dbReference type="PROSITE" id="PS51733">
    <property type="entry name" value="BPL_LPL_CATALYTIC"/>
    <property type="match status" value="1"/>
</dbReference>
<feature type="site" description="Lowers pKa of active site Cys" evidence="12">
    <location>
        <position position="173"/>
    </location>
</feature>
<name>A0A9Q1IKD9_SYNKA</name>
<dbReference type="CDD" id="cd16444">
    <property type="entry name" value="LipB"/>
    <property type="match status" value="1"/>
</dbReference>
<dbReference type="PANTHER" id="PTHR10993">
    <property type="entry name" value="OCTANOYLTRANSFERASE"/>
    <property type="match status" value="1"/>
</dbReference>
<dbReference type="Proteomes" id="UP001152622">
    <property type="component" value="Chromosome 14"/>
</dbReference>
<evidence type="ECO:0000256" key="6">
    <source>
        <dbReference type="ARBA" id="ARBA00023315"/>
    </source>
</evidence>
<evidence type="ECO:0000313" key="15">
    <source>
        <dbReference type="Proteomes" id="UP001152622"/>
    </source>
</evidence>
<evidence type="ECO:0000313" key="14">
    <source>
        <dbReference type="EMBL" id="KAJ8342811.1"/>
    </source>
</evidence>
<dbReference type="AlphaFoldDB" id="A0A9Q1IKD9"/>
<dbReference type="GO" id="GO:0009249">
    <property type="term" value="P:protein lipoylation"/>
    <property type="evidence" value="ECO:0007669"/>
    <property type="project" value="InterPro"/>
</dbReference>
<dbReference type="InterPro" id="IPR045864">
    <property type="entry name" value="aa-tRNA-synth_II/BPL/LPL"/>
</dbReference>
<evidence type="ECO:0000259" key="13">
    <source>
        <dbReference type="PROSITE" id="PS51733"/>
    </source>
</evidence>
<dbReference type="InterPro" id="IPR000544">
    <property type="entry name" value="Octanoyltransferase"/>
</dbReference>
<evidence type="ECO:0000256" key="8">
    <source>
        <dbReference type="ARBA" id="ARBA00071279"/>
    </source>
</evidence>
<dbReference type="FunFam" id="3.30.930.10:FF:000035">
    <property type="entry name" value="Putative lipoyltransferase 2, mitochondrial"/>
    <property type="match status" value="1"/>
</dbReference>
<dbReference type="GO" id="GO:0005739">
    <property type="term" value="C:mitochondrion"/>
    <property type="evidence" value="ECO:0007669"/>
    <property type="project" value="UniProtKB-SubCell"/>
</dbReference>
<comment type="function">
    <text evidence="9">Catalyzes the transfer of endogenously produced octanoic acid from octanoyl-acyl-carrier-protein onto the lipoyl domains of lipoate-dependent enzymes. Lipoyl-ACP can also act as a substrate although octanoyl-ACP is likely to be the physiological substrate.</text>
</comment>
<dbReference type="Gene3D" id="3.30.930.10">
    <property type="entry name" value="Bira Bifunctional Protein, Domain 2"/>
    <property type="match status" value="1"/>
</dbReference>
<gene>
    <name evidence="14" type="ORF">SKAU_G00327390</name>
</gene>
<proteinExistence type="inferred from homology"/>
<evidence type="ECO:0000256" key="5">
    <source>
        <dbReference type="ARBA" id="ARBA00022679"/>
    </source>
</evidence>
<comment type="similarity">
    <text evidence="3 9">Belongs to the LipB family.</text>
</comment>
<keyword evidence="15" id="KW-1185">Reference proteome</keyword>
<dbReference type="NCBIfam" id="TIGR00214">
    <property type="entry name" value="lipB"/>
    <property type="match status" value="1"/>
</dbReference>
<dbReference type="EMBL" id="JAINUF010000014">
    <property type="protein sequence ID" value="KAJ8342811.1"/>
    <property type="molecule type" value="Genomic_DNA"/>
</dbReference>
<comment type="subcellular location">
    <subcellularLocation>
        <location evidence="1 9">Mitochondrion</location>
    </subcellularLocation>
</comment>
<dbReference type="OrthoDB" id="19908at2759"/>
<protein>
    <recommendedName>
        <fullName evidence="8 9">Octanoyl-[acyl-carrier-protein]:protein N-octanoyltransferase LIPT2, mitochondrial</fullName>
        <ecNumber evidence="4 9">2.3.1.181</ecNumber>
    </recommendedName>
</protein>
<feature type="active site" description="Acyl-thioester intermediate" evidence="10">
    <location>
        <position position="207"/>
    </location>
</feature>
<evidence type="ECO:0000256" key="2">
    <source>
        <dbReference type="ARBA" id="ARBA00004821"/>
    </source>
</evidence>
<keyword evidence="5 9" id="KW-0808">Transferase</keyword>
<feature type="binding site" evidence="11">
    <location>
        <begin position="189"/>
        <end position="191"/>
    </location>
    <ligand>
        <name>substrate</name>
    </ligand>
</feature>
<evidence type="ECO:0000256" key="4">
    <source>
        <dbReference type="ARBA" id="ARBA00012334"/>
    </source>
</evidence>
<dbReference type="Pfam" id="PF21948">
    <property type="entry name" value="LplA-B_cat"/>
    <property type="match status" value="1"/>
</dbReference>
<dbReference type="HAMAP" id="MF_00013">
    <property type="entry name" value="LipB"/>
    <property type="match status" value="1"/>
</dbReference>